<comment type="similarity">
    <text evidence="3">Belongs to the pseudouridine synthase RsuA family.</text>
</comment>
<dbReference type="EC" id="5.4.99.-" evidence="3"/>
<proteinExistence type="inferred from homology"/>
<feature type="region of interest" description="Disordered" evidence="4">
    <location>
        <begin position="242"/>
        <end position="344"/>
    </location>
</feature>
<accession>A0ABS6FRR4</accession>
<dbReference type="SMART" id="SM00363">
    <property type="entry name" value="S4"/>
    <property type="match status" value="1"/>
</dbReference>
<dbReference type="PANTHER" id="PTHR47683">
    <property type="entry name" value="PSEUDOURIDINE SYNTHASE FAMILY PROTEIN-RELATED"/>
    <property type="match status" value="1"/>
</dbReference>
<evidence type="ECO:0000313" key="7">
    <source>
        <dbReference type="Proteomes" id="UP000743001"/>
    </source>
</evidence>
<dbReference type="PROSITE" id="PS01149">
    <property type="entry name" value="PSI_RSU"/>
    <property type="match status" value="1"/>
</dbReference>
<feature type="compositionally biased region" description="Basic and acidic residues" evidence="4">
    <location>
        <begin position="256"/>
        <end position="268"/>
    </location>
</feature>
<dbReference type="NCBIfam" id="TIGR00093">
    <property type="entry name" value="pseudouridine synthase"/>
    <property type="match status" value="1"/>
</dbReference>
<sequence length="344" mass="37322">MEERLQKILAGAGVASRRKCEELILGGKVQVNGETVTALGTKADPDVDEITVNGKAIGTEKKMYLVFNKPKGVITSASDPQGRKIVTDYLKGITERLYPVGRLDYDTEGLLLLTNDGEFAHLLTHPKHHVAKTYLATVKGVPHGSELDKLKNGIMLEDGMTAPAEVEYHDIDSEQRHSTISITIYEGRNRQVRRMFEAINHPVTKLKRISFGDLFLGNMKRGLFRHLTKDEVESLVKLAKQAGKSSAGKPALKSPADSHAKAAEEFKPKPRPKARPATKSANDRITPARPASGKPASTKSTAKPAPKQAARSSSRPASKAKPAGRAGANGSRSRKAGDSRRRGK</sequence>
<dbReference type="InterPro" id="IPR000748">
    <property type="entry name" value="PsdUridine_synth_RsuA/RluB/E/F"/>
</dbReference>
<dbReference type="CDD" id="cd00165">
    <property type="entry name" value="S4"/>
    <property type="match status" value="1"/>
</dbReference>
<keyword evidence="2" id="KW-0694">RNA-binding</keyword>
<dbReference type="InterPro" id="IPR050343">
    <property type="entry name" value="RsuA_PseudoU_synthase"/>
</dbReference>
<protein>
    <recommendedName>
        <fullName evidence="3">Pseudouridine synthase</fullName>
        <ecNumber evidence="3">5.4.99.-</ecNumber>
    </recommendedName>
</protein>
<dbReference type="InterPro" id="IPR002942">
    <property type="entry name" value="S4_RNA-bd"/>
</dbReference>
<dbReference type="PROSITE" id="PS50889">
    <property type="entry name" value="S4"/>
    <property type="match status" value="1"/>
</dbReference>
<evidence type="ECO:0000259" key="5">
    <source>
        <dbReference type="SMART" id="SM00363"/>
    </source>
</evidence>
<feature type="compositionally biased region" description="Low complexity" evidence="4">
    <location>
        <begin position="302"/>
        <end position="323"/>
    </location>
</feature>
<evidence type="ECO:0000256" key="1">
    <source>
        <dbReference type="ARBA" id="ARBA00023235"/>
    </source>
</evidence>
<dbReference type="InterPro" id="IPR006145">
    <property type="entry name" value="PsdUridine_synth_RsuA/RluA"/>
</dbReference>
<keyword evidence="1 3" id="KW-0413">Isomerase</keyword>
<evidence type="ECO:0000313" key="6">
    <source>
        <dbReference type="EMBL" id="MBU5672723.1"/>
    </source>
</evidence>
<gene>
    <name evidence="6" type="ORF">KQJ23_12880</name>
</gene>
<organism evidence="6 7">
    <name type="scientific">Paenibacillus brevis</name>
    <dbReference type="NCBI Taxonomy" id="2841508"/>
    <lineage>
        <taxon>Bacteria</taxon>
        <taxon>Bacillati</taxon>
        <taxon>Bacillota</taxon>
        <taxon>Bacilli</taxon>
        <taxon>Bacillales</taxon>
        <taxon>Paenibacillaceae</taxon>
        <taxon>Paenibacillus</taxon>
    </lineage>
</organism>
<name>A0ABS6FRR4_9BACL</name>
<dbReference type="InterPro" id="IPR018496">
    <property type="entry name" value="PsdUridine_synth_RsuA/RluB_CS"/>
</dbReference>
<feature type="compositionally biased region" description="Basic and acidic residues" evidence="4">
    <location>
        <begin position="335"/>
        <end position="344"/>
    </location>
</feature>
<evidence type="ECO:0000256" key="4">
    <source>
        <dbReference type="SAM" id="MobiDB-lite"/>
    </source>
</evidence>
<dbReference type="Proteomes" id="UP000743001">
    <property type="component" value="Unassembled WGS sequence"/>
</dbReference>
<feature type="domain" description="RNA-binding S4" evidence="5">
    <location>
        <begin position="3"/>
        <end position="71"/>
    </location>
</feature>
<dbReference type="PANTHER" id="PTHR47683:SF2">
    <property type="entry name" value="RNA-BINDING S4 DOMAIN-CONTAINING PROTEIN"/>
    <property type="match status" value="1"/>
</dbReference>
<comment type="caution">
    <text evidence="6">The sequence shown here is derived from an EMBL/GenBank/DDBJ whole genome shotgun (WGS) entry which is preliminary data.</text>
</comment>
<dbReference type="Pfam" id="PF00849">
    <property type="entry name" value="PseudoU_synth_2"/>
    <property type="match status" value="1"/>
</dbReference>
<dbReference type="EMBL" id="JAHLQJ010000010">
    <property type="protein sequence ID" value="MBU5672723.1"/>
    <property type="molecule type" value="Genomic_DNA"/>
</dbReference>
<reference evidence="6 7" key="1">
    <citation type="submission" date="2021-06" db="EMBL/GenBank/DDBJ databases">
        <authorList>
            <person name="Sun Q."/>
            <person name="Li D."/>
        </authorList>
    </citation>
    <scope>NUCLEOTIDE SEQUENCE [LARGE SCALE GENOMIC DNA]</scope>
    <source>
        <strain evidence="6 7">MSJ-6</strain>
    </source>
</reference>
<keyword evidence="7" id="KW-1185">Reference proteome</keyword>
<dbReference type="CDD" id="cd02870">
    <property type="entry name" value="PseudoU_synth_RsuA_like"/>
    <property type="match status" value="1"/>
</dbReference>
<dbReference type="Pfam" id="PF01479">
    <property type="entry name" value="S4"/>
    <property type="match status" value="1"/>
</dbReference>
<evidence type="ECO:0000256" key="2">
    <source>
        <dbReference type="PROSITE-ProRule" id="PRU00182"/>
    </source>
</evidence>
<evidence type="ECO:0000256" key="3">
    <source>
        <dbReference type="RuleBase" id="RU003887"/>
    </source>
</evidence>